<dbReference type="EMBL" id="JANBPY010002790">
    <property type="protein sequence ID" value="KAJ1953698.1"/>
    <property type="molecule type" value="Genomic_DNA"/>
</dbReference>
<proteinExistence type="predicted"/>
<organism evidence="1 2">
    <name type="scientific">Dispira parvispora</name>
    <dbReference type="NCBI Taxonomy" id="1520584"/>
    <lineage>
        <taxon>Eukaryota</taxon>
        <taxon>Fungi</taxon>
        <taxon>Fungi incertae sedis</taxon>
        <taxon>Zoopagomycota</taxon>
        <taxon>Kickxellomycotina</taxon>
        <taxon>Dimargaritomycetes</taxon>
        <taxon>Dimargaritales</taxon>
        <taxon>Dimargaritaceae</taxon>
        <taxon>Dispira</taxon>
    </lineage>
</organism>
<reference evidence="1" key="1">
    <citation type="submission" date="2022-07" db="EMBL/GenBank/DDBJ databases">
        <title>Phylogenomic reconstructions and comparative analyses of Kickxellomycotina fungi.</title>
        <authorList>
            <person name="Reynolds N.K."/>
            <person name="Stajich J.E."/>
            <person name="Barry K."/>
            <person name="Grigoriev I.V."/>
            <person name="Crous P."/>
            <person name="Smith M.E."/>
        </authorList>
    </citation>
    <scope>NUCLEOTIDE SEQUENCE</scope>
    <source>
        <strain evidence="1">RSA 1196</strain>
    </source>
</reference>
<dbReference type="SUPFAM" id="SSF51735">
    <property type="entry name" value="NAD(P)-binding Rossmann-fold domains"/>
    <property type="match status" value="1"/>
</dbReference>
<evidence type="ECO:0000313" key="2">
    <source>
        <dbReference type="Proteomes" id="UP001150925"/>
    </source>
</evidence>
<dbReference type="PANTHER" id="PTHR42808">
    <property type="entry name" value="HYDROXYSTEROID DEHYDROGENASE-LIKE PROTEIN 2"/>
    <property type="match status" value="1"/>
</dbReference>
<dbReference type="Proteomes" id="UP001150925">
    <property type="component" value="Unassembled WGS sequence"/>
</dbReference>
<evidence type="ECO:0000313" key="1">
    <source>
        <dbReference type="EMBL" id="KAJ1953698.1"/>
    </source>
</evidence>
<dbReference type="OrthoDB" id="5327538at2759"/>
<dbReference type="Pfam" id="PF00106">
    <property type="entry name" value="adh_short"/>
    <property type="match status" value="1"/>
</dbReference>
<name>A0A9W8AIS5_9FUNG</name>
<dbReference type="InterPro" id="IPR002347">
    <property type="entry name" value="SDR_fam"/>
</dbReference>
<dbReference type="InterPro" id="IPR051935">
    <property type="entry name" value="HSDL2"/>
</dbReference>
<gene>
    <name evidence="1" type="ORF">IWQ62_005931</name>
</gene>
<dbReference type="Gene3D" id="3.40.50.720">
    <property type="entry name" value="NAD(P)-binding Rossmann-like Domain"/>
    <property type="match status" value="1"/>
</dbReference>
<protein>
    <recommendedName>
        <fullName evidence="3">Short chain dehydrogenase</fullName>
    </recommendedName>
</protein>
<accession>A0A9W8AIS5</accession>
<evidence type="ECO:0008006" key="3">
    <source>
        <dbReference type="Google" id="ProtNLM"/>
    </source>
</evidence>
<sequence length="299" mass="33509">MKILEGLDLQGKVIVLLNSPCDISRPLVVKANRLGARVAIIYKDTLVDSELDVVIEMVEDLHEQDIDLLPLTCNTRDPVDVDSALAEVIAHYGGIDIVVPFLGSIALVETSDTPEKDFQTMTTIDTISTRNIVRGAVPYLIQSSNPHVVVGAPPQRFCDDWNMTNAPYSMSRFKMSMCVQGLMGELANTPIAVNAVWPRVMIHLQAFQQAEGFERWEDFTRSPDVVVDAILWLTSQPAKEFTDRFFYDEVLLRKAGVVDFRSYRHKRPKPTRNLSSSSLKALLFSRPWFKIPAGNGSSR</sequence>
<keyword evidence="2" id="KW-1185">Reference proteome</keyword>
<dbReference type="InterPro" id="IPR036291">
    <property type="entry name" value="NAD(P)-bd_dom_sf"/>
</dbReference>
<comment type="caution">
    <text evidence="1">The sequence shown here is derived from an EMBL/GenBank/DDBJ whole genome shotgun (WGS) entry which is preliminary data.</text>
</comment>
<dbReference type="PANTHER" id="PTHR42808:SF3">
    <property type="entry name" value="HYDROXYSTEROID DEHYDROGENASE-LIKE PROTEIN 2"/>
    <property type="match status" value="1"/>
</dbReference>
<dbReference type="AlphaFoldDB" id="A0A9W8AIS5"/>